<feature type="domain" description="PI3K/PI4K catalytic" evidence="12">
    <location>
        <begin position="2022"/>
        <end position="2377"/>
    </location>
</feature>
<dbReference type="SMART" id="SM01343">
    <property type="entry name" value="FATC"/>
    <property type="match status" value="1"/>
</dbReference>
<keyword evidence="3" id="KW-0723">Serine/threonine-protein kinase</keyword>
<keyword evidence="8" id="KW-0866">Nonsense-mediated mRNA decay</keyword>
<dbReference type="EMBL" id="OX597820">
    <property type="protein sequence ID" value="CAI9726229.1"/>
    <property type="molecule type" value="Genomic_DNA"/>
</dbReference>
<organism evidence="15 16">
    <name type="scientific">Octopus vulgaris</name>
    <name type="common">Common octopus</name>
    <dbReference type="NCBI Taxonomy" id="6645"/>
    <lineage>
        <taxon>Eukaryota</taxon>
        <taxon>Metazoa</taxon>
        <taxon>Spiralia</taxon>
        <taxon>Lophotrochozoa</taxon>
        <taxon>Mollusca</taxon>
        <taxon>Cephalopoda</taxon>
        <taxon>Coleoidea</taxon>
        <taxon>Octopodiformes</taxon>
        <taxon>Octopoda</taxon>
        <taxon>Incirrata</taxon>
        <taxon>Octopodidae</taxon>
        <taxon>Octopus</taxon>
    </lineage>
</organism>
<evidence type="ECO:0000259" key="13">
    <source>
        <dbReference type="PROSITE" id="PS51189"/>
    </source>
</evidence>
<evidence type="ECO:0000259" key="12">
    <source>
        <dbReference type="PROSITE" id="PS50290"/>
    </source>
</evidence>
<evidence type="ECO:0000256" key="2">
    <source>
        <dbReference type="ARBA" id="ARBA00012513"/>
    </source>
</evidence>
<dbReference type="InterPro" id="IPR014009">
    <property type="entry name" value="PIK_FAT"/>
</dbReference>
<comment type="catalytic activity">
    <reaction evidence="9">
        <text>L-threonyl-[protein] + ATP = O-phospho-L-threonyl-[protein] + ADP + H(+)</text>
        <dbReference type="Rhea" id="RHEA:46608"/>
        <dbReference type="Rhea" id="RHEA-COMP:11060"/>
        <dbReference type="Rhea" id="RHEA-COMP:11605"/>
        <dbReference type="ChEBI" id="CHEBI:15378"/>
        <dbReference type="ChEBI" id="CHEBI:30013"/>
        <dbReference type="ChEBI" id="CHEBI:30616"/>
        <dbReference type="ChEBI" id="CHEBI:61977"/>
        <dbReference type="ChEBI" id="CHEBI:456216"/>
        <dbReference type="EC" id="2.7.11.1"/>
    </reaction>
</comment>
<dbReference type="Pfam" id="PF02260">
    <property type="entry name" value="FATC"/>
    <property type="match status" value="1"/>
</dbReference>
<dbReference type="InterPro" id="IPR039414">
    <property type="entry name" value="SMG1_PIKKc"/>
</dbReference>
<feature type="region of interest" description="Disordered" evidence="11">
    <location>
        <begin position="1798"/>
        <end position="1819"/>
    </location>
</feature>
<evidence type="ECO:0000256" key="4">
    <source>
        <dbReference type="ARBA" id="ARBA00022679"/>
    </source>
</evidence>
<keyword evidence="4" id="KW-0808">Transferase</keyword>
<dbReference type="PROSITE" id="PS51189">
    <property type="entry name" value="FAT"/>
    <property type="match status" value="1"/>
</dbReference>
<dbReference type="Gene3D" id="1.25.10.10">
    <property type="entry name" value="Leucine-rich Repeat Variant"/>
    <property type="match status" value="1"/>
</dbReference>
<dbReference type="Proteomes" id="UP001162480">
    <property type="component" value="Chromosome 7"/>
</dbReference>
<dbReference type="GO" id="GO:0004674">
    <property type="term" value="F:protein serine/threonine kinase activity"/>
    <property type="evidence" value="ECO:0007669"/>
    <property type="project" value="UniProtKB-KW"/>
</dbReference>
<reference evidence="15" key="1">
    <citation type="submission" date="2023-08" db="EMBL/GenBank/DDBJ databases">
        <authorList>
            <person name="Alioto T."/>
            <person name="Alioto T."/>
            <person name="Gomez Garrido J."/>
        </authorList>
    </citation>
    <scope>NUCLEOTIDE SEQUENCE</scope>
</reference>
<sequence>MSSDPSKSFTDDSRLSRLMRRLLKESDRDRRLNAAKQLKDHLHSTDGVKVAAKVTEELLAALQDLFYERIYKEIKYEVALCIGTVGSIMGPNADRYFQWLFAQTNSATDDDIRQLFLLALLETLKCDEKKQTLADFMQNVMANVQTLLENADSAEILIAVVNIIQQLSKVYPHVFNSHFRDTVDILVGWHIDLTQKESLTVYTSEALVSFHQFWIRDLSFSITLLGQFLEDMEAYAEDLNLQVNGQIMTEDEIPAVSECNTKISALLKVFTTVVRSLGDSFSPNKGSTISKEYISEVLEKIIRSVEHASRFVFSERVRIVANYCLTLLVNQLQSNLVHNVETLLPYITSQITLDRYVSDKFVLSLLAIIQKVVEFVNFNLPVHFISTLLGPNSLLQTLRFSHHEEICIQLMTVYHGVMSLKNVPLLEEAYRNVVGDIEVAYNRLLRECGEEEQFIIVDNAFAKKEYNVKQAETVLVFNLAALAEIYNTKNNLIVMWALTPSIFDLLIKHLHPLNQPLVDRYPAVQYATIHSLYSHCTRHSNFISSSSLLTQNTALEGSVLAGVSPATSGHFTAILRLLVDILSLNMVTYDCKCLCLKWCSEIANTLQTSQNVYLTTEFGELLKALIWLGYDQEHQICLSACQCLHNVLKSSPSISDDILIRCVELCIYRLTDHHKHVKDAYSSLLKAIPLNLTACLSTLVRLEDGLQTKTSCKVRGLKAAWLARRQHICRTQPAIFHSHNFRQVMAYILQNNMPSTFGSLNWLESMFFSQMSEKEEEKKDDAVTLASLVSGNYALLWFWSTWEAAQFCVLSRLRTPLGKPQETFTTIESVIKAYAAEIRNKGDLEDGLKSYDPKKGEKNADYNASVRVHLLLQFMEHLEKQLYNAYEGCAVAMSAAPKPVRTFFRTNKGTCQEWLNRIRTYIMMIALHCGMPSMVIRQASELLWELKESNSSQGSEFEHIIIYMVQALVELKCPEAVQGIYNWCKDVIGRKVPWIKAMIEKACGRYELAAKECKLFLKSALTKEGEERKVDSRSSSPDINSHSGEDLNRKVILTKFVEPDRLLIHFISNEVTDCYMRLSDWESALEWQDTMQEYRADTSLGSLNKAFSSAVDINYIKSLGCFENGDYEGVRSSMELIPGMSLSESILSNQQPMGLLWSPKHSLEHAHKQFVRVVTLLQEQNKSSTLKSEMSKCLDQCEHFLENILVVQSLQWPTFVPSEYIAELDIIAALKKQLEDKRGKMALVALSEKLVLDEADQDVSTYLQVMRLLNLQNHMQPGNDKRSDGNTQMSRLYLSTASLARKQHNHKLAERLLQQHIKSLTKNPENGKLPLSDGVLPALVNLHANSSGLSILDILKVEREYAKLLHSTGQNKEALDVVSSSIAHFHEWGTDNCNSTASGLTGESMVVSALQKIKDRAQQGQCRELCARSLLTLVKWLQLDHKTLASISSQLKSPPAVGETTTLGTCVRNIRLLLEMEDMKETIDFETPNVEPLDKKGLLLNGSSFLSDSDAIIDRLLRLSTAKSPTLAKAWFAMANWCYKWGRKAVDNASHGSVELLEEEKQQILSLLPANTESSESDKVMSVLSKIHTPISSEEDISDQDQSLYDDGTETTRKQLVSSCTSLQVVSEDCIGGLMDVWKSVVQRVYHYYQLSVNAYFRYLQLNAGLQTVSTSFHAKTDEPNEDINIIATLRLLRLLVKHAWELRDVLETGLAETPTAPWKGIIPQLFSRLSHPESYVRQSVSDLLCRVAEDAPHLIVYPAVVGCSVIKIDVKETTRDGLLNNYLAQNEEDCTEVGVVTEQDSQEHTDEQDDGNNLTDDPTNTIMQTCLTAIVDTLSHHNSEMIQQVQQFVQELRRITLLWDELWLGTLNQHHQDVTRYINQLDNEVKKVTTNKNLSKEEKLAIIKEKHKTIMKPTVYTMERLVDVTTQAAETPHEQWFQSTYGRTISEALNRLKNPTNPSNPHVSWQLFKQLHHSLQQRAQKRNSLLLRMDDISPKLGNMHKSEIPMPGLSIAGKIVTINSISLNVQILPTKTKPKKLVFIGTDGKKYPYLFKGLEDLHLDERIMQFLNIVNSMFSNVNKGYPAMYRARHYSVTPLGPRSGLIQWVDGATPLFSLYKKWQQRELIAHTLKPTSSVPGTTNVGSLNATATNPVMQRPSDIYYNKLTPALKEKGIVNMENRKEWPLAILRKVLEELMSETPKDLLAKELWCASTGPSEWWHKTQTYGRSTAVMSMIGYIIGLGDRHLDNVLVDLSTGEIVHIDYNVCFEKGKGLRVPEKVPFRMTQNIETALGVTGIEGTFRTASEHVIKTMRKGRETLLTLLEAFVYDPLVDWTTGNEGGYTGAFYGGGPTALTNLNEGRQSKKDMERDITISMFAIRVAEMKASWLKNKEDMLMALPLLQEMMQDWAQQTDDFQLCTATLKSLEDLHSMLTEAQLDKNHSLYTLAERYADYSVVKSTREAVQTTIQEKIADFNHGHASHKVVLQNVQGPVFQKMFAEATKPLQLGGPSFSAATKFLQAAGQGQIVQQCEQLESELVSCLENQRSILQSSLDILNTYAAIVGHFGLPFSEKSRTSNYLTWLQRLLRNFSSDNCSEIVDEFDEMYRKMCTNSVSSQPVLNVEMKLQTIINNTNSRLVKLVDRRSLESTDTAQLEIMLKQAIHLIHNFIEEHGIEGIKSLTCVIVTALCSFNKRYLLMEGAAVGAGDRLMDLTSRDGDWFLDELCSMSGNVNQLLEILIQNSVAETELDIRQLHNALTATHKTYIALHELNVNFRSIIIPEALKTIQAEEESVCIALKSLNEMITDAGCPLEQLVHQVEILHRNKVMGIENTNTDILEVVLKLENRFKELLKTADTEPADLSPGQMLLMAFNGLFVKLETEFAGFLEIMEGMEITDSWKKVDMIKEAKSFQLSSFTPETRELMTNLFFVKRLQAMQDFFQMCQQFSSVLDSSSGNVCFDDEQLAKPVKKFIADYVRKQVIGFPSQILGYIICIYINSMGLNVTAEIESKDVGAESKVPLDDMRKKAVDACLKNGHFKHVQFTQASSLTSSQESTWRKHDLARRLDENIALVKASLQRVQLQLARYQWLHEDLFINARGHHNQMVMPSRATIMSEMRKSTSSLISQKNNLACCMERYSQLEASIGQRLRWAAGANPSLNLVMSQFEEDSTARKTVYEMESKLASDVVTMCQGILHFEAFRTRTPEALTSDNNFMNLINRCRESCVLAESTASSVTDQEELLMLTKTPCNGQPIDENYVKTTLETISEEILEVKSKFHRLKESLDVAKDNLTHQVSAIKAIVASHHKLMSEIRTILKSVAKLEEQDYGTTPQPGSIRDYLSTYKSFSENLAMALKLAVSEDVCKEDMRNAEKVIDYLKTLTIGIYDNLISFAPPLISEKDWDDEENGAMNFVSALKKPLDKEPCLLKKMTPLGRELFTGTPPGTPQSGVAIKSNIGSVKKIEKVSRDPRTGKAIQERNSYAVSVWRRVKMKLDGRDPDANKRLTAQEQVDFVLKEATNLDNLAVLYEGWTPWV</sequence>
<feature type="domain" description="FATC" evidence="14">
    <location>
        <begin position="3496"/>
        <end position="3528"/>
    </location>
</feature>
<evidence type="ECO:0000259" key="14">
    <source>
        <dbReference type="PROSITE" id="PS51190"/>
    </source>
</evidence>
<dbReference type="SUPFAM" id="SSF48371">
    <property type="entry name" value="ARM repeat"/>
    <property type="match status" value="2"/>
</dbReference>
<evidence type="ECO:0000313" key="16">
    <source>
        <dbReference type="Proteomes" id="UP001162480"/>
    </source>
</evidence>
<evidence type="ECO:0000256" key="10">
    <source>
        <dbReference type="ARBA" id="ARBA00048679"/>
    </source>
</evidence>
<dbReference type="InterPro" id="IPR050517">
    <property type="entry name" value="DDR_Repair_Kinase"/>
</dbReference>
<dbReference type="PANTHER" id="PTHR11139:SF71">
    <property type="entry name" value="SERINE_THREONINE-PROTEIN KINASE SMG1"/>
    <property type="match status" value="1"/>
</dbReference>
<keyword evidence="5" id="KW-0547">Nucleotide-binding</keyword>
<dbReference type="InterPro" id="IPR011989">
    <property type="entry name" value="ARM-like"/>
</dbReference>
<dbReference type="InterPro" id="IPR016024">
    <property type="entry name" value="ARM-type_fold"/>
</dbReference>
<dbReference type="FunFam" id="1.10.1070.11:FF:000008">
    <property type="entry name" value="serine/threonine-protein kinase SMG1 isoform X2"/>
    <property type="match status" value="1"/>
</dbReference>
<evidence type="ECO:0000256" key="5">
    <source>
        <dbReference type="ARBA" id="ARBA00022741"/>
    </source>
</evidence>
<dbReference type="SUPFAM" id="SSF56112">
    <property type="entry name" value="Protein kinase-like (PK-like)"/>
    <property type="match status" value="1"/>
</dbReference>
<dbReference type="InterPro" id="IPR003152">
    <property type="entry name" value="FATC_dom"/>
</dbReference>
<dbReference type="Pfam" id="PF00454">
    <property type="entry name" value="PI3_PI4_kinase"/>
    <property type="match status" value="1"/>
</dbReference>
<gene>
    <name evidence="15" type="ORF">OCTVUL_1B024423</name>
</gene>
<dbReference type="InterPro" id="IPR011009">
    <property type="entry name" value="Kinase-like_dom_sf"/>
</dbReference>
<dbReference type="SMART" id="SM01345">
    <property type="entry name" value="Rapamycin_bind"/>
    <property type="match status" value="1"/>
</dbReference>
<dbReference type="PANTHER" id="PTHR11139">
    <property type="entry name" value="ATAXIA TELANGIECTASIA MUTATED ATM -RELATED"/>
    <property type="match status" value="1"/>
</dbReference>
<evidence type="ECO:0000256" key="8">
    <source>
        <dbReference type="ARBA" id="ARBA00023161"/>
    </source>
</evidence>
<dbReference type="Gene3D" id="3.30.1010.10">
    <property type="entry name" value="Phosphatidylinositol 3-kinase Catalytic Subunit, Chain A, domain 4"/>
    <property type="match status" value="1"/>
</dbReference>
<feature type="domain" description="FAT" evidence="13">
    <location>
        <begin position="1339"/>
        <end position="1766"/>
    </location>
</feature>
<dbReference type="Pfam" id="PF15785">
    <property type="entry name" value="SMG1"/>
    <property type="match status" value="1"/>
</dbReference>
<protein>
    <recommendedName>
        <fullName evidence="2">non-specific serine/threonine protein kinase</fullName>
        <ecNumber evidence="2">2.7.11.1</ecNumber>
    </recommendedName>
</protein>
<dbReference type="CDD" id="cd05170">
    <property type="entry name" value="PIKKc_SMG1"/>
    <property type="match status" value="1"/>
</dbReference>
<name>A0AA36F6K2_OCTVU</name>
<evidence type="ECO:0000256" key="3">
    <source>
        <dbReference type="ARBA" id="ARBA00022527"/>
    </source>
</evidence>
<dbReference type="InterPro" id="IPR000403">
    <property type="entry name" value="PI3/4_kinase_cat_dom"/>
</dbReference>
<comment type="catalytic activity">
    <reaction evidence="10">
        <text>L-seryl-[protein] + ATP = O-phospho-L-seryl-[protein] + ADP + H(+)</text>
        <dbReference type="Rhea" id="RHEA:17989"/>
        <dbReference type="Rhea" id="RHEA-COMP:9863"/>
        <dbReference type="Rhea" id="RHEA-COMP:11604"/>
        <dbReference type="ChEBI" id="CHEBI:15378"/>
        <dbReference type="ChEBI" id="CHEBI:29999"/>
        <dbReference type="ChEBI" id="CHEBI:30616"/>
        <dbReference type="ChEBI" id="CHEBI:83421"/>
        <dbReference type="ChEBI" id="CHEBI:456216"/>
        <dbReference type="EC" id="2.7.11.1"/>
    </reaction>
</comment>
<dbReference type="InterPro" id="IPR036940">
    <property type="entry name" value="PI3/4_kinase_cat_sf"/>
</dbReference>
<dbReference type="SMART" id="SM00146">
    <property type="entry name" value="PI3Kc"/>
    <property type="match status" value="1"/>
</dbReference>
<dbReference type="FunFam" id="3.30.1010.10:FF:000010">
    <property type="entry name" value="serine/threonine-protein kinase SMG1 isoform X1"/>
    <property type="match status" value="1"/>
</dbReference>
<accession>A0AA36F6K2</accession>
<evidence type="ECO:0000256" key="9">
    <source>
        <dbReference type="ARBA" id="ARBA00047899"/>
    </source>
</evidence>
<dbReference type="InterPro" id="IPR018936">
    <property type="entry name" value="PI3/4_kinase_CS"/>
</dbReference>
<dbReference type="InterPro" id="IPR031559">
    <property type="entry name" value="SMG1"/>
</dbReference>
<evidence type="ECO:0000256" key="11">
    <source>
        <dbReference type="SAM" id="MobiDB-lite"/>
    </source>
</evidence>
<evidence type="ECO:0000256" key="1">
    <source>
        <dbReference type="ARBA" id="ARBA00011031"/>
    </source>
</evidence>
<comment type="similarity">
    <text evidence="1">Belongs to the PI3/PI4-kinase family.</text>
</comment>
<evidence type="ECO:0000313" key="15">
    <source>
        <dbReference type="EMBL" id="CAI9726229.1"/>
    </source>
</evidence>
<keyword evidence="7" id="KW-0067">ATP-binding</keyword>
<keyword evidence="16" id="KW-1185">Reference proteome</keyword>
<dbReference type="Gene3D" id="1.10.1070.11">
    <property type="entry name" value="Phosphatidylinositol 3-/4-kinase, catalytic domain"/>
    <property type="match status" value="1"/>
</dbReference>
<evidence type="ECO:0000256" key="7">
    <source>
        <dbReference type="ARBA" id="ARBA00022840"/>
    </source>
</evidence>
<dbReference type="EC" id="2.7.11.1" evidence="2"/>
<keyword evidence="6" id="KW-0418">Kinase</keyword>
<dbReference type="PROSITE" id="PS50290">
    <property type="entry name" value="PI3_4_KINASE_3"/>
    <property type="match status" value="1"/>
</dbReference>
<dbReference type="GO" id="GO:0005634">
    <property type="term" value="C:nucleus"/>
    <property type="evidence" value="ECO:0007669"/>
    <property type="project" value="TreeGrafter"/>
</dbReference>
<dbReference type="GO" id="GO:0005524">
    <property type="term" value="F:ATP binding"/>
    <property type="evidence" value="ECO:0007669"/>
    <property type="project" value="UniProtKB-KW"/>
</dbReference>
<dbReference type="PROSITE" id="PS51190">
    <property type="entry name" value="FATC"/>
    <property type="match status" value="1"/>
</dbReference>
<dbReference type="PROSITE" id="PS00916">
    <property type="entry name" value="PI3_4_KINASE_2"/>
    <property type="match status" value="1"/>
</dbReference>
<evidence type="ECO:0000256" key="6">
    <source>
        <dbReference type="ARBA" id="ARBA00022777"/>
    </source>
</evidence>
<dbReference type="GO" id="GO:0000184">
    <property type="term" value="P:nuclear-transcribed mRNA catabolic process, nonsense-mediated decay"/>
    <property type="evidence" value="ECO:0007669"/>
    <property type="project" value="UniProtKB-KW"/>
</dbReference>
<proteinExistence type="inferred from homology"/>